<protein>
    <submittedName>
        <fullName evidence="4">Aspartate-semialdehyde dehydrogenase</fullName>
        <ecNumber evidence="4">1.2.1.11</ecNumber>
    </submittedName>
</protein>
<dbReference type="InterPro" id="IPR036291">
    <property type="entry name" value="NAD(P)-bd_dom_sf"/>
</dbReference>
<evidence type="ECO:0000256" key="1">
    <source>
        <dbReference type="ARBA" id="ARBA00010584"/>
    </source>
</evidence>
<dbReference type="SMART" id="SM00859">
    <property type="entry name" value="Semialdhyde_dh"/>
    <property type="match status" value="1"/>
</dbReference>
<dbReference type="Pfam" id="PF01118">
    <property type="entry name" value="Semialdhyde_dh"/>
    <property type="match status" value="1"/>
</dbReference>
<dbReference type="GO" id="GO:0051287">
    <property type="term" value="F:NAD binding"/>
    <property type="evidence" value="ECO:0007669"/>
    <property type="project" value="InterPro"/>
</dbReference>
<dbReference type="EC" id="1.2.1.11" evidence="4"/>
<dbReference type="InterPro" id="IPR012280">
    <property type="entry name" value="Semialdhyde_DH_dimer_dom"/>
</dbReference>
<name>A0A6J4PQN3_9ACTN</name>
<feature type="active site" description="Proton acceptor" evidence="2">
    <location>
        <position position="232"/>
    </location>
</feature>
<evidence type="ECO:0000313" key="4">
    <source>
        <dbReference type="EMBL" id="CAA9421417.1"/>
    </source>
</evidence>
<dbReference type="PIRSF" id="PIRSF000148">
    <property type="entry name" value="ASA_dh"/>
    <property type="match status" value="1"/>
</dbReference>
<feature type="active site" description="Acyl-thioester intermediate" evidence="2">
    <location>
        <position position="129"/>
    </location>
</feature>
<organism evidence="4">
    <name type="scientific">uncultured Rubrobacteraceae bacterium</name>
    <dbReference type="NCBI Taxonomy" id="349277"/>
    <lineage>
        <taxon>Bacteria</taxon>
        <taxon>Bacillati</taxon>
        <taxon>Actinomycetota</taxon>
        <taxon>Rubrobacteria</taxon>
        <taxon>Rubrobacterales</taxon>
        <taxon>Rubrobacteraceae</taxon>
        <taxon>environmental samples</taxon>
    </lineage>
</organism>
<dbReference type="InterPro" id="IPR000534">
    <property type="entry name" value="Semialdehyde_DH_NAD-bd"/>
</dbReference>
<dbReference type="NCBIfam" id="NF011456">
    <property type="entry name" value="PRK14874.1"/>
    <property type="match status" value="1"/>
</dbReference>
<evidence type="ECO:0000259" key="3">
    <source>
        <dbReference type="SMART" id="SM00859"/>
    </source>
</evidence>
<dbReference type="CDD" id="cd18131">
    <property type="entry name" value="ASADH_C_bac_euk_like"/>
    <property type="match status" value="1"/>
</dbReference>
<proteinExistence type="inferred from homology"/>
<comment type="similarity">
    <text evidence="1">Belongs to the aspartate-semialdehyde dehydrogenase family.</text>
</comment>
<dbReference type="Pfam" id="PF02774">
    <property type="entry name" value="Semialdhyde_dhC"/>
    <property type="match status" value="1"/>
</dbReference>
<dbReference type="GO" id="GO:0004073">
    <property type="term" value="F:aspartate-semialdehyde dehydrogenase activity"/>
    <property type="evidence" value="ECO:0007669"/>
    <property type="project" value="UniProtKB-EC"/>
</dbReference>
<keyword evidence="4" id="KW-0560">Oxidoreductase</keyword>
<feature type="domain" description="Semialdehyde dehydrogenase NAD-binding" evidence="3">
    <location>
        <begin position="6"/>
        <end position="120"/>
    </location>
</feature>
<gene>
    <name evidence="4" type="ORF">AVDCRST_MAG78-1022</name>
</gene>
<dbReference type="GO" id="GO:0046983">
    <property type="term" value="F:protein dimerization activity"/>
    <property type="evidence" value="ECO:0007669"/>
    <property type="project" value="InterPro"/>
</dbReference>
<evidence type="ECO:0000256" key="2">
    <source>
        <dbReference type="PIRSR" id="PIRSR000148-1"/>
    </source>
</evidence>
<reference evidence="4" key="1">
    <citation type="submission" date="2020-02" db="EMBL/GenBank/DDBJ databases">
        <authorList>
            <person name="Meier V. D."/>
        </authorList>
    </citation>
    <scope>NUCLEOTIDE SEQUENCE</scope>
    <source>
        <strain evidence="4">AVDCRST_MAG78</strain>
    </source>
</reference>
<dbReference type="PANTHER" id="PTHR46278:SF2">
    <property type="entry name" value="ASPARTATE-SEMIALDEHYDE DEHYDROGENASE"/>
    <property type="match status" value="1"/>
</dbReference>
<dbReference type="GO" id="GO:0008652">
    <property type="term" value="P:amino acid biosynthetic process"/>
    <property type="evidence" value="ECO:0007669"/>
    <property type="project" value="InterPro"/>
</dbReference>
<dbReference type="SUPFAM" id="SSF51735">
    <property type="entry name" value="NAD(P)-binding Rossmann-fold domains"/>
    <property type="match status" value="1"/>
</dbReference>
<sequence>MPEGYTVAVVGAGLVGERLVAELRRRNFPLKEIRVLARSARRATLAGETFEVGVAEPEAFEGVDLALFAGTEGEKGAAVQLAREAISRGAIVIDNGSDFRLDPEVPLVVPEVNAEALEAHRGVVANPNCSTIQLVVTLAPLAREFGLKKVVVSTYQAVSGAGRGGVEALENGREDAFPKPIVGNAIPLIGGVGEDGYTTEEKKMKEESRKILSLPDLPVFPTAVRIPVHTGHSESVYVETEKDVDLAGVLEVLGGAPGVSFSGDAADYPTPLEAAGDPKVSVGRVRVEGNAIEYWCVSDNLLKGAATNAVQIAEYLAGARSSVPSASGVPVARA</sequence>
<dbReference type="Gene3D" id="3.40.50.720">
    <property type="entry name" value="NAD(P)-binding Rossmann-like Domain"/>
    <property type="match status" value="1"/>
</dbReference>
<accession>A0A6J4PQN3</accession>
<dbReference type="AlphaFoldDB" id="A0A6J4PQN3"/>
<dbReference type="EMBL" id="CADCVB010000080">
    <property type="protein sequence ID" value="CAA9421417.1"/>
    <property type="molecule type" value="Genomic_DNA"/>
</dbReference>
<dbReference type="SUPFAM" id="SSF55347">
    <property type="entry name" value="Glyceraldehyde-3-phosphate dehydrogenase-like, C-terminal domain"/>
    <property type="match status" value="1"/>
</dbReference>
<dbReference type="Gene3D" id="3.30.360.10">
    <property type="entry name" value="Dihydrodipicolinate Reductase, domain 2"/>
    <property type="match status" value="1"/>
</dbReference>
<dbReference type="PANTHER" id="PTHR46278">
    <property type="entry name" value="DEHYDROGENASE, PUTATIVE-RELATED"/>
    <property type="match status" value="1"/>
</dbReference>